<name>A0ABW6VK70_MICFU</name>
<dbReference type="RefSeq" id="WP_387346708.1">
    <property type="nucleotide sequence ID" value="NZ_JBIAXI010000029.1"/>
</dbReference>
<dbReference type="Pfam" id="PF20062">
    <property type="entry name" value="DUF6461"/>
    <property type="match status" value="1"/>
</dbReference>
<proteinExistence type="predicted"/>
<sequence length="210" mass="23940">MVELNRADFDWLRDTTVLAHAWSLTFVRGVDEAEALRRLGAQQVDICLFTKEECPLPEAVRAWRSGDWTVIIEVADCSLVDPKVTDALSAQTEIIMIFEDVNGWSGFEYVIDGQLMTSFNPVAAHLREGDEPDRLVEEMRCRRVRSGHCSRRRLRSPGRRRVAIRADRPTDRCRPHRGDLRWTTAGRPREMNAAAVRQPITATTPRNASQ</sequence>
<feature type="region of interest" description="Disordered" evidence="1">
    <location>
        <begin position="189"/>
        <end position="210"/>
    </location>
</feature>
<dbReference type="InterPro" id="IPR045592">
    <property type="entry name" value="DUF6461"/>
</dbReference>
<gene>
    <name evidence="2" type="ORF">ACFY05_35595</name>
</gene>
<protein>
    <submittedName>
        <fullName evidence="2">DUF6461 domain-containing protein</fullName>
    </submittedName>
</protein>
<evidence type="ECO:0000313" key="2">
    <source>
        <dbReference type="EMBL" id="MFF4778164.1"/>
    </source>
</evidence>
<evidence type="ECO:0000256" key="1">
    <source>
        <dbReference type="SAM" id="MobiDB-lite"/>
    </source>
</evidence>
<reference evidence="2 3" key="1">
    <citation type="submission" date="2024-10" db="EMBL/GenBank/DDBJ databases">
        <title>The Natural Products Discovery Center: Release of the First 8490 Sequenced Strains for Exploring Actinobacteria Biosynthetic Diversity.</title>
        <authorList>
            <person name="Kalkreuter E."/>
            <person name="Kautsar S.A."/>
            <person name="Yang D."/>
            <person name="Bader C.D."/>
            <person name="Teijaro C.N."/>
            <person name="Fluegel L."/>
            <person name="Davis C.M."/>
            <person name="Simpson J.R."/>
            <person name="Lauterbach L."/>
            <person name="Steele A.D."/>
            <person name="Gui C."/>
            <person name="Meng S."/>
            <person name="Li G."/>
            <person name="Viehrig K."/>
            <person name="Ye F."/>
            <person name="Su P."/>
            <person name="Kiefer A.F."/>
            <person name="Nichols A."/>
            <person name="Cepeda A.J."/>
            <person name="Yan W."/>
            <person name="Fan B."/>
            <person name="Jiang Y."/>
            <person name="Adhikari A."/>
            <person name="Zheng C.-J."/>
            <person name="Schuster L."/>
            <person name="Cowan T.M."/>
            <person name="Smanski M.J."/>
            <person name="Chevrette M.G."/>
            <person name="De Carvalho L.P.S."/>
            <person name="Shen B."/>
        </authorList>
    </citation>
    <scope>NUCLEOTIDE SEQUENCE [LARGE SCALE GENOMIC DNA]</scope>
    <source>
        <strain evidence="2 3">NPDC001281</strain>
    </source>
</reference>
<keyword evidence="3" id="KW-1185">Reference proteome</keyword>
<evidence type="ECO:0000313" key="3">
    <source>
        <dbReference type="Proteomes" id="UP001602119"/>
    </source>
</evidence>
<feature type="compositionally biased region" description="Polar residues" evidence="1">
    <location>
        <begin position="200"/>
        <end position="210"/>
    </location>
</feature>
<dbReference type="EMBL" id="JBIAXI010000029">
    <property type="protein sequence ID" value="MFF4778164.1"/>
    <property type="molecule type" value="Genomic_DNA"/>
</dbReference>
<accession>A0ABW6VK70</accession>
<dbReference type="Proteomes" id="UP001602119">
    <property type="component" value="Unassembled WGS sequence"/>
</dbReference>
<organism evidence="2 3">
    <name type="scientific">Microtetraspora fusca</name>
    <dbReference type="NCBI Taxonomy" id="1997"/>
    <lineage>
        <taxon>Bacteria</taxon>
        <taxon>Bacillati</taxon>
        <taxon>Actinomycetota</taxon>
        <taxon>Actinomycetes</taxon>
        <taxon>Streptosporangiales</taxon>
        <taxon>Streptosporangiaceae</taxon>
        <taxon>Microtetraspora</taxon>
    </lineage>
</organism>
<comment type="caution">
    <text evidence="2">The sequence shown here is derived from an EMBL/GenBank/DDBJ whole genome shotgun (WGS) entry which is preliminary data.</text>
</comment>